<feature type="compositionally biased region" description="Basic and acidic residues" evidence="1">
    <location>
        <begin position="302"/>
        <end position="311"/>
    </location>
</feature>
<proteinExistence type="predicted"/>
<feature type="compositionally biased region" description="Polar residues" evidence="1">
    <location>
        <begin position="255"/>
        <end position="266"/>
    </location>
</feature>
<dbReference type="Proteomes" id="UP000021210">
    <property type="component" value="Unassembled WGS sequence"/>
</dbReference>
<feature type="compositionally biased region" description="Polar residues" evidence="1">
    <location>
        <begin position="134"/>
        <end position="143"/>
    </location>
</feature>
<feature type="chain" id="PRO_5039084455" description="Transcription initiation factor TFIID, subunit TAF12 (Also component of histone acetyltransferase SAGA)" evidence="2">
    <location>
        <begin position="21"/>
        <end position="563"/>
    </location>
</feature>
<gene>
    <name evidence="3" type="ORF">I542_1739</name>
</gene>
<accession>A0A829QH44</accession>
<evidence type="ECO:0000256" key="1">
    <source>
        <dbReference type="SAM" id="MobiDB-lite"/>
    </source>
</evidence>
<feature type="compositionally biased region" description="Low complexity" evidence="1">
    <location>
        <begin position="154"/>
        <end position="198"/>
    </location>
</feature>
<evidence type="ECO:0000313" key="4">
    <source>
        <dbReference type="Proteomes" id="UP000021210"/>
    </source>
</evidence>
<feature type="region of interest" description="Disordered" evidence="1">
    <location>
        <begin position="231"/>
        <end position="312"/>
    </location>
</feature>
<evidence type="ECO:0000256" key="2">
    <source>
        <dbReference type="SAM" id="SignalP"/>
    </source>
</evidence>
<feature type="compositionally biased region" description="Gly residues" evidence="1">
    <location>
        <begin position="56"/>
        <end position="67"/>
    </location>
</feature>
<evidence type="ECO:0000313" key="3">
    <source>
        <dbReference type="EMBL" id="EUA61596.1"/>
    </source>
</evidence>
<keyword evidence="2" id="KW-0732">Signal</keyword>
<feature type="compositionally biased region" description="Low complexity" evidence="1">
    <location>
        <begin position="106"/>
        <end position="128"/>
    </location>
</feature>
<name>A0A829QH44_9MYCO</name>
<organism evidence="3 4">
    <name type="scientific">Mycobacteroides abscessus 1948</name>
    <dbReference type="NCBI Taxonomy" id="1299323"/>
    <lineage>
        <taxon>Bacteria</taxon>
        <taxon>Bacillati</taxon>
        <taxon>Actinomycetota</taxon>
        <taxon>Actinomycetes</taxon>
        <taxon>Mycobacteriales</taxon>
        <taxon>Mycobacteriaceae</taxon>
        <taxon>Mycobacteroides</taxon>
        <taxon>Mycobacteroides abscessus</taxon>
    </lineage>
</organism>
<comment type="caution">
    <text evidence="3">The sequence shown here is derived from an EMBL/GenBank/DDBJ whole genome shotgun (WGS) entry which is preliminary data.</text>
</comment>
<protein>
    <recommendedName>
        <fullName evidence="5">Transcription initiation factor TFIID, subunit TAF12 (Also component of histone acetyltransferase SAGA)</fullName>
    </recommendedName>
</protein>
<dbReference type="AlphaFoldDB" id="A0A829QH44"/>
<sequence length="563" mass="59423">MVMKDRWAMSAGLRRASALAAIVAMAVGGAKVVDDHTLPGSGFSAVATVAADPTGPTGGGMGPGGMNGSQFQPPQMPSSMPDYQGGNNQPPLDQNNGISIYNSGSPQAPQQVPGQQAGQQPQQAQQPAHGTQIPDYQTATPYTQGPGKPNPDYQAPQQNSPQQPQQGQQPQQQQPNQQQPQNKQDDTTQQLDQQQQQRQQQCQSAAEYYGIAQQMLSFMASAAGGAGSLFQQPSRKVGPGDECNCAPEQAGPQDSEPSQEPSNQSVSDRKVNCEAPRQTATGDDLDFSIPNTGRNLGGDPGKIGEHPKLDGADNPLNPQFLPKDQRPIPTGTALGPQGKQYAFYSTPKYHNPDGTLNEHYVTPNSAIVDLAHPDKIIGNSPLAQTSGAFDPKTNTMLLAGNTSADPDTTGRALYQSAPIDPKNPNSWINGPFTYIGPLLSGSRESQLIALGAKGEDGFFFAESSAGRSATGVLASTAKELTEKTVGDVLVENVVSNIGGVDGVYAPTITKQGLDSATKMGSLELKVSQFWDPAWMAANREAVNNGTAKVPYSPRIYTTNCTIQ</sequence>
<reference evidence="3 4" key="1">
    <citation type="submission" date="2013-12" db="EMBL/GenBank/DDBJ databases">
        <authorList>
            <person name="Zelazny A."/>
            <person name="Olivier K."/>
            <person name="Holland S."/>
            <person name="Lenaerts A."/>
            <person name="Ordway D."/>
            <person name="DeGroote M.A."/>
            <person name="Parker T."/>
            <person name="Sizemore C."/>
            <person name="Tallon L.J."/>
            <person name="Sadzewicz L.K."/>
            <person name="Sengamalay N."/>
            <person name="Fraser C.M."/>
            <person name="Hine E."/>
            <person name="Shefchek K.A."/>
            <person name="Das S.P."/>
            <person name="Tettelin H."/>
        </authorList>
    </citation>
    <scope>NUCLEOTIDE SEQUENCE [LARGE SCALE GENOMIC DNA]</scope>
    <source>
        <strain evidence="3 4">1948</strain>
    </source>
</reference>
<feature type="region of interest" description="Disordered" evidence="1">
    <location>
        <begin position="54"/>
        <end position="198"/>
    </location>
</feature>
<dbReference type="EMBL" id="JAOH01000002">
    <property type="protein sequence ID" value="EUA61596.1"/>
    <property type="molecule type" value="Genomic_DNA"/>
</dbReference>
<feature type="signal peptide" evidence="2">
    <location>
        <begin position="1"/>
        <end position="20"/>
    </location>
</feature>
<feature type="compositionally biased region" description="Polar residues" evidence="1">
    <location>
        <begin position="85"/>
        <end position="105"/>
    </location>
</feature>
<evidence type="ECO:0008006" key="5">
    <source>
        <dbReference type="Google" id="ProtNLM"/>
    </source>
</evidence>